<gene>
    <name evidence="2" type="ORF">SAMN05443550_109142</name>
</gene>
<feature type="domain" description="HTH araC/xylS-type" evidence="1">
    <location>
        <begin position="26"/>
        <end position="50"/>
    </location>
</feature>
<dbReference type="Gene3D" id="1.10.10.60">
    <property type="entry name" value="Homeodomain-like"/>
    <property type="match status" value="1"/>
</dbReference>
<accession>A0A1H4GB19</accession>
<evidence type="ECO:0000259" key="1">
    <source>
        <dbReference type="PROSITE" id="PS01124"/>
    </source>
</evidence>
<dbReference type="AlphaFoldDB" id="A0A1H4GB19"/>
<dbReference type="Proteomes" id="UP000198850">
    <property type="component" value="Unassembled WGS sequence"/>
</dbReference>
<dbReference type="GO" id="GO:0043565">
    <property type="term" value="F:sequence-specific DNA binding"/>
    <property type="evidence" value="ECO:0007669"/>
    <property type="project" value="InterPro"/>
</dbReference>
<proteinExistence type="predicted"/>
<protein>
    <recommendedName>
        <fullName evidence="1">HTH araC/xylS-type domain-containing protein</fullName>
    </recommendedName>
</protein>
<evidence type="ECO:0000313" key="2">
    <source>
        <dbReference type="EMBL" id="SEB06200.1"/>
    </source>
</evidence>
<organism evidence="2 3">
    <name type="scientific">Pedobacter hartonius</name>
    <dbReference type="NCBI Taxonomy" id="425514"/>
    <lineage>
        <taxon>Bacteria</taxon>
        <taxon>Pseudomonadati</taxon>
        <taxon>Bacteroidota</taxon>
        <taxon>Sphingobacteriia</taxon>
        <taxon>Sphingobacteriales</taxon>
        <taxon>Sphingobacteriaceae</taxon>
        <taxon>Pedobacter</taxon>
    </lineage>
</organism>
<dbReference type="InterPro" id="IPR018060">
    <property type="entry name" value="HTH_AraC"/>
</dbReference>
<keyword evidence="3" id="KW-1185">Reference proteome</keyword>
<dbReference type="PROSITE" id="PS01124">
    <property type="entry name" value="HTH_ARAC_FAMILY_2"/>
    <property type="match status" value="1"/>
</dbReference>
<name>A0A1H4GB19_9SPHI</name>
<sequence>MDFLIKKLQFLLSLNFLQIQIPSDQLDSNYYFSKIFKEKTKLTPRAYRKRYTEI</sequence>
<reference evidence="2 3" key="1">
    <citation type="submission" date="2016-10" db="EMBL/GenBank/DDBJ databases">
        <authorList>
            <person name="de Groot N.N."/>
        </authorList>
    </citation>
    <scope>NUCLEOTIDE SEQUENCE [LARGE SCALE GENOMIC DNA]</scope>
    <source>
        <strain evidence="2 3">DSM 19033</strain>
    </source>
</reference>
<dbReference type="EMBL" id="FNRA01000009">
    <property type="protein sequence ID" value="SEB06200.1"/>
    <property type="molecule type" value="Genomic_DNA"/>
</dbReference>
<dbReference type="STRING" id="425514.SAMN05443550_109142"/>
<dbReference type="GO" id="GO:0003700">
    <property type="term" value="F:DNA-binding transcription factor activity"/>
    <property type="evidence" value="ECO:0007669"/>
    <property type="project" value="InterPro"/>
</dbReference>
<evidence type="ECO:0000313" key="3">
    <source>
        <dbReference type="Proteomes" id="UP000198850"/>
    </source>
</evidence>